<name>A0A9W4T1K2_9GLOM</name>
<comment type="caution">
    <text evidence="1">The sequence shown here is derived from an EMBL/GenBank/DDBJ whole genome shotgun (WGS) entry which is preliminary data.</text>
</comment>
<accession>A0A9W4T1K2</accession>
<gene>
    <name evidence="1" type="ORF">FWILDA_LOCUS13936</name>
</gene>
<dbReference type="Proteomes" id="UP001153678">
    <property type="component" value="Unassembled WGS sequence"/>
</dbReference>
<evidence type="ECO:0000313" key="2">
    <source>
        <dbReference type="Proteomes" id="UP001153678"/>
    </source>
</evidence>
<sequence>MTKKIINKVNKGDKIKKSEFIKSLKENLSKKSDMSEISDNSDKLKANNDLKTTIVKEIENHKKDDKGLNKSIYRNNKEFTDDSIIKYYNEKTEANAKNNRDSDKDDEY</sequence>
<proteinExistence type="predicted"/>
<evidence type="ECO:0000313" key="1">
    <source>
        <dbReference type="EMBL" id="CAI2189149.1"/>
    </source>
</evidence>
<protein>
    <submittedName>
        <fullName evidence="1">5358_t:CDS:1</fullName>
    </submittedName>
</protein>
<dbReference type="EMBL" id="CAMKVN010005640">
    <property type="protein sequence ID" value="CAI2189149.1"/>
    <property type="molecule type" value="Genomic_DNA"/>
</dbReference>
<organism evidence="1 2">
    <name type="scientific">Funneliformis geosporum</name>
    <dbReference type="NCBI Taxonomy" id="1117311"/>
    <lineage>
        <taxon>Eukaryota</taxon>
        <taxon>Fungi</taxon>
        <taxon>Fungi incertae sedis</taxon>
        <taxon>Mucoromycota</taxon>
        <taxon>Glomeromycotina</taxon>
        <taxon>Glomeromycetes</taxon>
        <taxon>Glomerales</taxon>
        <taxon>Glomeraceae</taxon>
        <taxon>Funneliformis</taxon>
    </lineage>
</organism>
<dbReference type="AlphaFoldDB" id="A0A9W4T1K2"/>
<keyword evidence="2" id="KW-1185">Reference proteome</keyword>
<reference evidence="1" key="1">
    <citation type="submission" date="2022-08" db="EMBL/GenBank/DDBJ databases">
        <authorList>
            <person name="Kallberg Y."/>
            <person name="Tangrot J."/>
            <person name="Rosling A."/>
        </authorList>
    </citation>
    <scope>NUCLEOTIDE SEQUENCE</scope>
    <source>
        <strain evidence="1">Wild A</strain>
    </source>
</reference>